<accession>A0A1V4I429</accession>
<comment type="caution">
    <text evidence="1">The sequence shown here is derived from an EMBL/GenBank/DDBJ whole genome shotgun (WGS) entry which is preliminary data.</text>
</comment>
<protein>
    <submittedName>
        <fullName evidence="1">Uncharacterized protein</fullName>
    </submittedName>
</protein>
<dbReference type="STRING" id="29349.CLOTH_19590"/>
<dbReference type="RefSeq" id="WP_079413551.1">
    <property type="nucleotide sequence ID" value="NZ_MZGW01000012.1"/>
</dbReference>
<reference evidence="1 2" key="1">
    <citation type="submission" date="2017-03" db="EMBL/GenBank/DDBJ databases">
        <title>Genome sequence of Clostridium thermoalcaliphilum DSM 7309.</title>
        <authorList>
            <person name="Poehlein A."/>
            <person name="Daniel R."/>
        </authorList>
    </citation>
    <scope>NUCLEOTIDE SEQUENCE [LARGE SCALE GENOMIC DNA]</scope>
    <source>
        <strain evidence="1 2">DSM 7309</strain>
    </source>
</reference>
<keyword evidence="2" id="KW-1185">Reference proteome</keyword>
<sequence>MGSNKDMQDFLALFDSDVLNQAKEETISELLRKKMLISTYNKELQQKSKRKVKFDFPDKDIEINKIEMKNTGWMFGDIDIKAIEDFIYCRSCSKQEVLKYALRHYIPQEIYDGILERKEKSKGKIPDISLVKLNELKEKFGDLENYHAMIDYESAYNNKQFSHITSKPSWKIPSIDHMAVIDFKKVFSISYQDIATNAVRFYLADHNYRHAEELLMMIEKHKEENIAVYRGEIDVRFE</sequence>
<organism evidence="1 2">
    <name type="scientific">Alkalithermobacter paradoxus</name>
    <dbReference type="NCBI Taxonomy" id="29349"/>
    <lineage>
        <taxon>Bacteria</taxon>
        <taxon>Bacillati</taxon>
        <taxon>Bacillota</taxon>
        <taxon>Clostridia</taxon>
        <taxon>Peptostreptococcales</taxon>
        <taxon>Tepidibacteraceae</taxon>
        <taxon>Alkalithermobacter</taxon>
    </lineage>
</organism>
<gene>
    <name evidence="1" type="ORF">CLOTH_19590</name>
</gene>
<dbReference type="AlphaFoldDB" id="A0A1V4I429"/>
<evidence type="ECO:0000313" key="1">
    <source>
        <dbReference type="EMBL" id="OPJ54738.1"/>
    </source>
</evidence>
<dbReference type="Proteomes" id="UP000190140">
    <property type="component" value="Unassembled WGS sequence"/>
</dbReference>
<evidence type="ECO:0000313" key="2">
    <source>
        <dbReference type="Proteomes" id="UP000190140"/>
    </source>
</evidence>
<name>A0A1V4I429_9FIRM</name>
<dbReference type="EMBL" id="MZGW01000012">
    <property type="protein sequence ID" value="OPJ54738.1"/>
    <property type="molecule type" value="Genomic_DNA"/>
</dbReference>
<proteinExistence type="predicted"/>